<keyword evidence="2 7" id="KW-0853">WD repeat</keyword>
<proteinExistence type="inferred from homology"/>
<name>A0ABD6EGL6_9BILA</name>
<dbReference type="PROSITE" id="PS50082">
    <property type="entry name" value="WD_REPEATS_2"/>
    <property type="match status" value="2"/>
</dbReference>
<dbReference type="PANTHER" id="PTHR19918">
    <property type="entry name" value="CELL DIVISION CYCLE 20 CDC20 FIZZY -RELATED"/>
    <property type="match status" value="1"/>
</dbReference>
<dbReference type="InterPro" id="IPR033010">
    <property type="entry name" value="Cdc20/Fizzy"/>
</dbReference>
<evidence type="ECO:0000256" key="4">
    <source>
        <dbReference type="ARBA" id="ARBA00022737"/>
    </source>
</evidence>
<keyword evidence="6" id="KW-0131">Cell cycle</keyword>
<feature type="repeat" description="WD" evidence="7">
    <location>
        <begin position="326"/>
        <end position="358"/>
    </location>
</feature>
<feature type="region of interest" description="Disordered" evidence="8">
    <location>
        <begin position="30"/>
        <end position="80"/>
    </location>
</feature>
<evidence type="ECO:0000313" key="10">
    <source>
        <dbReference type="EMBL" id="MFH4976526.1"/>
    </source>
</evidence>
<dbReference type="InterPro" id="IPR001680">
    <property type="entry name" value="WD40_rpt"/>
</dbReference>
<sequence length="516" mass="56771">MAYRESNKATPVRGLCQQLSDITFSVTNKTPNSAARANRTFGSKTPNQSASVLNRSKGLRKRDITPSRNPNFSGVGEGDRFIPSRSGSQFELANHLLVNHSCEESTTHNESMSAPNSPNKAEKEMKIQMMRTKSSGEIGADERILCYKKGQAPVAPYGFKNHPKVIYSSSAANSASSVKKGLRHIPAAPERILDAPEFRDDYYLNLLHWSVDNVIAVALGNTVYLWNAATGEIDTLFEVPESEKYITSVQWASVGQFLAVGISDGKIKLFDPARTSGSGAELRTMQSQLTGVGCMAWREHILTGGCKSGRIYHHDVRVAAHQIGRFDGHTQAVCGLQWSDDGRFLASGGGDNICKVWDPCMLTADEPEPLYVLSDHLASVKVGFNTIQRNSLATIGGTTDRTIKFWNLESGALMQSVQTDSQVNGIAFNPFYKEVITAHGYPNNVLKIWKYPSMTCIQDLTGHTERVLGLAMSPCTQYVMSASSDESLRLWLCFKIDKSSKRDHGSKGSKFRQSVR</sequence>
<evidence type="ECO:0000259" key="9">
    <source>
        <dbReference type="Pfam" id="PF24807"/>
    </source>
</evidence>
<feature type="compositionally biased region" description="Polar residues" evidence="8">
    <location>
        <begin position="30"/>
        <end position="54"/>
    </location>
</feature>
<evidence type="ECO:0000256" key="1">
    <source>
        <dbReference type="ARBA" id="ARBA00006445"/>
    </source>
</evidence>
<dbReference type="Pfam" id="PF24807">
    <property type="entry name" value="WD40_CDC20-Fz"/>
    <property type="match status" value="1"/>
</dbReference>
<dbReference type="GO" id="GO:0051301">
    <property type="term" value="P:cell division"/>
    <property type="evidence" value="ECO:0007669"/>
    <property type="project" value="UniProtKB-KW"/>
</dbReference>
<reference evidence="10 11" key="1">
    <citation type="submission" date="2024-08" db="EMBL/GenBank/DDBJ databases">
        <title>Gnathostoma spinigerum genome.</title>
        <authorList>
            <person name="Gonzalez-Bertolin B."/>
            <person name="Monzon S."/>
            <person name="Zaballos A."/>
            <person name="Jimenez P."/>
            <person name="Dekumyoy P."/>
            <person name="Varona S."/>
            <person name="Cuesta I."/>
            <person name="Sumanam S."/>
            <person name="Adisakwattana P."/>
            <person name="Gasser R.B."/>
            <person name="Hernandez-Gonzalez A."/>
            <person name="Young N.D."/>
            <person name="Perteguer M.J."/>
        </authorList>
    </citation>
    <scope>NUCLEOTIDE SEQUENCE [LARGE SCALE GENOMIC DNA]</scope>
    <source>
        <strain evidence="10">AL3</strain>
        <tissue evidence="10">Liver</tissue>
    </source>
</reference>
<protein>
    <recommendedName>
        <fullName evidence="9">CDC20/Fizzy WD40 domain-containing protein</fullName>
    </recommendedName>
</protein>
<dbReference type="Proteomes" id="UP001608902">
    <property type="component" value="Unassembled WGS sequence"/>
</dbReference>
<dbReference type="AlphaFoldDB" id="A0ABD6EGL6"/>
<organism evidence="10 11">
    <name type="scientific">Gnathostoma spinigerum</name>
    <dbReference type="NCBI Taxonomy" id="75299"/>
    <lineage>
        <taxon>Eukaryota</taxon>
        <taxon>Metazoa</taxon>
        <taxon>Ecdysozoa</taxon>
        <taxon>Nematoda</taxon>
        <taxon>Chromadorea</taxon>
        <taxon>Rhabditida</taxon>
        <taxon>Spirurina</taxon>
        <taxon>Gnathostomatomorpha</taxon>
        <taxon>Gnathostomatoidea</taxon>
        <taxon>Gnathostomatidae</taxon>
        <taxon>Gnathostoma</taxon>
    </lineage>
</organism>
<evidence type="ECO:0000256" key="5">
    <source>
        <dbReference type="ARBA" id="ARBA00022776"/>
    </source>
</evidence>
<evidence type="ECO:0000313" key="11">
    <source>
        <dbReference type="Proteomes" id="UP001608902"/>
    </source>
</evidence>
<dbReference type="SUPFAM" id="SSF50978">
    <property type="entry name" value="WD40 repeat-like"/>
    <property type="match status" value="1"/>
</dbReference>
<keyword evidence="5" id="KW-0498">Mitosis</keyword>
<dbReference type="InterPro" id="IPR056150">
    <property type="entry name" value="WD40_CDC20-Fz"/>
</dbReference>
<evidence type="ECO:0000256" key="8">
    <source>
        <dbReference type="SAM" id="MobiDB-lite"/>
    </source>
</evidence>
<evidence type="ECO:0000256" key="2">
    <source>
        <dbReference type="ARBA" id="ARBA00022574"/>
    </source>
</evidence>
<gene>
    <name evidence="10" type="ORF">AB6A40_003235</name>
</gene>
<dbReference type="Gene3D" id="2.130.10.10">
    <property type="entry name" value="YVTN repeat-like/Quinoprotein amine dehydrogenase"/>
    <property type="match status" value="1"/>
</dbReference>
<feature type="repeat" description="WD" evidence="7">
    <location>
        <begin position="460"/>
        <end position="491"/>
    </location>
</feature>
<feature type="domain" description="CDC20/Fizzy WD40" evidence="9">
    <location>
        <begin position="193"/>
        <end position="491"/>
    </location>
</feature>
<accession>A0ABD6EGL6</accession>
<dbReference type="PROSITE" id="PS50294">
    <property type="entry name" value="WD_REPEATS_REGION"/>
    <property type="match status" value="2"/>
</dbReference>
<dbReference type="EMBL" id="JBGFUD010001616">
    <property type="protein sequence ID" value="MFH4976526.1"/>
    <property type="molecule type" value="Genomic_DNA"/>
</dbReference>
<keyword evidence="4" id="KW-0677">Repeat</keyword>
<dbReference type="SMART" id="SM00320">
    <property type="entry name" value="WD40"/>
    <property type="match status" value="7"/>
</dbReference>
<feature type="region of interest" description="Disordered" evidence="8">
    <location>
        <begin position="103"/>
        <end position="123"/>
    </location>
</feature>
<dbReference type="PANTHER" id="PTHR19918:SF8">
    <property type="entry name" value="FI02843P"/>
    <property type="match status" value="1"/>
</dbReference>
<evidence type="ECO:0000256" key="7">
    <source>
        <dbReference type="PROSITE-ProRule" id="PRU00221"/>
    </source>
</evidence>
<evidence type="ECO:0000256" key="6">
    <source>
        <dbReference type="ARBA" id="ARBA00023306"/>
    </source>
</evidence>
<evidence type="ECO:0000256" key="3">
    <source>
        <dbReference type="ARBA" id="ARBA00022618"/>
    </source>
</evidence>
<keyword evidence="3" id="KW-0132">Cell division</keyword>
<feature type="compositionally biased region" description="Polar residues" evidence="8">
    <location>
        <begin position="108"/>
        <end position="119"/>
    </location>
</feature>
<keyword evidence="11" id="KW-1185">Reference proteome</keyword>
<comment type="caution">
    <text evidence="10">The sequence shown here is derived from an EMBL/GenBank/DDBJ whole genome shotgun (WGS) entry which is preliminary data.</text>
</comment>
<dbReference type="InterPro" id="IPR015943">
    <property type="entry name" value="WD40/YVTN_repeat-like_dom_sf"/>
</dbReference>
<dbReference type="InterPro" id="IPR036322">
    <property type="entry name" value="WD40_repeat_dom_sf"/>
</dbReference>
<comment type="similarity">
    <text evidence="1">Belongs to the WD repeat CDC20/Fizzy family.</text>
</comment>
<dbReference type="CDD" id="cd00200">
    <property type="entry name" value="WD40"/>
    <property type="match status" value="1"/>
</dbReference>